<dbReference type="PROSITE" id="PS01095">
    <property type="entry name" value="GH18_1"/>
    <property type="match status" value="1"/>
</dbReference>
<feature type="region of interest" description="Disordered" evidence="5">
    <location>
        <begin position="376"/>
        <end position="422"/>
    </location>
</feature>
<dbReference type="Gene3D" id="3.20.20.80">
    <property type="entry name" value="Glycosidases"/>
    <property type="match status" value="2"/>
</dbReference>
<dbReference type="EMBL" id="JAZGQO010000015">
    <property type="protein sequence ID" value="KAK6169452.1"/>
    <property type="molecule type" value="Genomic_DNA"/>
</dbReference>
<dbReference type="AlphaFoldDB" id="A0AAN8G2X5"/>
<gene>
    <name evidence="8" type="ORF">SNE40_020507</name>
</gene>
<evidence type="ECO:0000256" key="4">
    <source>
        <dbReference type="RuleBase" id="RU004453"/>
    </source>
</evidence>
<dbReference type="InterPro" id="IPR001579">
    <property type="entry name" value="Glyco_hydro_18_chit_AS"/>
</dbReference>
<evidence type="ECO:0000256" key="1">
    <source>
        <dbReference type="ARBA" id="ARBA00022801"/>
    </source>
</evidence>
<dbReference type="InterPro" id="IPR001223">
    <property type="entry name" value="Glyco_hydro18_cat"/>
</dbReference>
<proteinExistence type="inferred from homology"/>
<feature type="domain" description="GH18" evidence="7">
    <location>
        <begin position="21"/>
        <end position="373"/>
    </location>
</feature>
<protein>
    <recommendedName>
        <fullName evidence="7">GH18 domain-containing protein</fullName>
    </recommendedName>
</protein>
<dbReference type="Pfam" id="PF00704">
    <property type="entry name" value="Glyco_hydro_18"/>
    <property type="match status" value="1"/>
</dbReference>
<dbReference type="SMART" id="SM00636">
    <property type="entry name" value="Glyco_18"/>
    <property type="match status" value="1"/>
</dbReference>
<evidence type="ECO:0000256" key="2">
    <source>
        <dbReference type="ARBA" id="ARBA00023295"/>
    </source>
</evidence>
<dbReference type="GO" id="GO:0004568">
    <property type="term" value="F:chitinase activity"/>
    <property type="evidence" value="ECO:0007669"/>
    <property type="project" value="TreeGrafter"/>
</dbReference>
<comment type="caution">
    <text evidence="8">The sequence shown here is derived from an EMBL/GenBank/DDBJ whole genome shotgun (WGS) entry which is preliminary data.</text>
</comment>
<evidence type="ECO:0000259" key="7">
    <source>
        <dbReference type="PROSITE" id="PS51910"/>
    </source>
</evidence>
<keyword evidence="1 3" id="KW-0378">Hydrolase</keyword>
<evidence type="ECO:0000256" key="3">
    <source>
        <dbReference type="RuleBase" id="RU000489"/>
    </source>
</evidence>
<dbReference type="GO" id="GO:0008061">
    <property type="term" value="F:chitin binding"/>
    <property type="evidence" value="ECO:0007669"/>
    <property type="project" value="InterPro"/>
</dbReference>
<dbReference type="SUPFAM" id="SSF51445">
    <property type="entry name" value="(Trans)glycosidases"/>
    <property type="match status" value="1"/>
</dbReference>
<name>A0AAN8G2X5_PATCE</name>
<evidence type="ECO:0000256" key="6">
    <source>
        <dbReference type="SAM" id="SignalP"/>
    </source>
</evidence>
<accession>A0AAN8G2X5</accession>
<dbReference type="InterPro" id="IPR011583">
    <property type="entry name" value="Chitinase_II/V-like_cat"/>
</dbReference>
<dbReference type="PANTHER" id="PTHR11177">
    <property type="entry name" value="CHITINASE"/>
    <property type="match status" value="1"/>
</dbReference>
<feature type="signal peptide" evidence="6">
    <location>
        <begin position="1"/>
        <end position="20"/>
    </location>
</feature>
<evidence type="ECO:0000313" key="9">
    <source>
        <dbReference type="Proteomes" id="UP001347796"/>
    </source>
</evidence>
<dbReference type="InterPro" id="IPR017853">
    <property type="entry name" value="GH"/>
</dbReference>
<evidence type="ECO:0000313" key="8">
    <source>
        <dbReference type="EMBL" id="KAK6169452.1"/>
    </source>
</evidence>
<keyword evidence="6" id="KW-0732">Signal</keyword>
<keyword evidence="2 3" id="KW-0326">Glycosidase</keyword>
<sequence>MTPYFLLLTYLALSVGGCYGYVRMCYYTNWAQYRGFKPNKIDPFVCTHIVYAFAKLQGTNILDIEWNDPTIQAGVIGLKSTNPSLKVILAIGGWNADNTQYVNLVANDTAMQAFADNAITYLRQRGFDGLDLDWEYPANLNRRGTAADRVQFTRWLQILQNNFIAESAATNQPRLLLTAAVAASMPTANNYYEVAKIGNYLDILNLMTYDFHGSWDGPSLGVQHHSALYPEGNSSVIGWIAAGFPANKIAMGMGAYGRSYTLNAQPTGNGIGASPSGYSQYNYKVICGKLNAGYQLIQLTNQGVVAALGQKFGQWEWIGFDNPSSFALKANYIRVNGLAGSMVWALDQDDENNTCGGGNYPLLSTLQQQLPAATDSSQSSTVYVPPSTSTSTSTTTTTTTYRPPTTSYNVPQNTNPNTTPRVPQCGMVWPVPSRCPARNERIPWEDNVYYLVCQASLFAVKCRCNGNMFYNPCRGTCDFRSNYFSCPIMYGKK</sequence>
<dbReference type="GO" id="GO:0005576">
    <property type="term" value="C:extracellular region"/>
    <property type="evidence" value="ECO:0007669"/>
    <property type="project" value="TreeGrafter"/>
</dbReference>
<comment type="similarity">
    <text evidence="4">Belongs to the glycosyl hydrolase 18 family.</text>
</comment>
<organism evidence="8 9">
    <name type="scientific">Patella caerulea</name>
    <name type="common">Rayed Mediterranean limpet</name>
    <dbReference type="NCBI Taxonomy" id="87958"/>
    <lineage>
        <taxon>Eukaryota</taxon>
        <taxon>Metazoa</taxon>
        <taxon>Spiralia</taxon>
        <taxon>Lophotrochozoa</taxon>
        <taxon>Mollusca</taxon>
        <taxon>Gastropoda</taxon>
        <taxon>Patellogastropoda</taxon>
        <taxon>Patelloidea</taxon>
        <taxon>Patellidae</taxon>
        <taxon>Patella</taxon>
    </lineage>
</organism>
<dbReference type="PROSITE" id="PS51910">
    <property type="entry name" value="GH18_2"/>
    <property type="match status" value="1"/>
</dbReference>
<reference evidence="8 9" key="1">
    <citation type="submission" date="2024-01" db="EMBL/GenBank/DDBJ databases">
        <title>The genome of the rayed Mediterranean limpet Patella caerulea (Linnaeus, 1758).</title>
        <authorList>
            <person name="Anh-Thu Weber A."/>
            <person name="Halstead-Nussloch G."/>
        </authorList>
    </citation>
    <scope>NUCLEOTIDE SEQUENCE [LARGE SCALE GENOMIC DNA]</scope>
    <source>
        <strain evidence="8">AATW-2023a</strain>
        <tissue evidence="8">Whole specimen</tissue>
    </source>
</reference>
<dbReference type="InterPro" id="IPR050314">
    <property type="entry name" value="Glycosyl_Hydrlase_18"/>
</dbReference>
<evidence type="ECO:0000256" key="5">
    <source>
        <dbReference type="SAM" id="MobiDB-lite"/>
    </source>
</evidence>
<dbReference type="Proteomes" id="UP001347796">
    <property type="component" value="Unassembled WGS sequence"/>
</dbReference>
<dbReference type="GO" id="GO:0005975">
    <property type="term" value="P:carbohydrate metabolic process"/>
    <property type="evidence" value="ECO:0007669"/>
    <property type="project" value="InterPro"/>
</dbReference>
<dbReference type="GO" id="GO:0006032">
    <property type="term" value="P:chitin catabolic process"/>
    <property type="evidence" value="ECO:0007669"/>
    <property type="project" value="TreeGrafter"/>
</dbReference>
<keyword evidence="9" id="KW-1185">Reference proteome</keyword>
<dbReference type="PANTHER" id="PTHR11177:SF317">
    <property type="entry name" value="CHITINASE 12-RELATED"/>
    <property type="match status" value="1"/>
</dbReference>
<feature type="chain" id="PRO_5042996311" description="GH18 domain-containing protein" evidence="6">
    <location>
        <begin position="21"/>
        <end position="493"/>
    </location>
</feature>